<feature type="domain" description="CCHC-type" evidence="7">
    <location>
        <begin position="140"/>
        <end position="156"/>
    </location>
</feature>
<dbReference type="InterPro" id="IPR036397">
    <property type="entry name" value="RNaseH_sf"/>
</dbReference>
<dbReference type="AlphaFoldDB" id="A0A6A3AHM7"/>
<evidence type="ECO:0000256" key="1">
    <source>
        <dbReference type="ARBA" id="ARBA00022670"/>
    </source>
</evidence>
<dbReference type="InterPro" id="IPR039537">
    <property type="entry name" value="Retrotran_Ty1/copia-like"/>
</dbReference>
<dbReference type="GO" id="GO:0006508">
    <property type="term" value="P:proteolysis"/>
    <property type="evidence" value="ECO:0007669"/>
    <property type="project" value="UniProtKB-KW"/>
</dbReference>
<dbReference type="InterPro" id="IPR043502">
    <property type="entry name" value="DNA/RNA_pol_sf"/>
</dbReference>
<evidence type="ECO:0000313" key="10">
    <source>
        <dbReference type="Proteomes" id="UP000436088"/>
    </source>
</evidence>
<dbReference type="InterPro" id="IPR057670">
    <property type="entry name" value="SH3_retrovirus"/>
</dbReference>
<dbReference type="InterPro" id="IPR001878">
    <property type="entry name" value="Znf_CCHC"/>
</dbReference>
<dbReference type="GO" id="GO:0015074">
    <property type="term" value="P:DNA integration"/>
    <property type="evidence" value="ECO:0007669"/>
    <property type="project" value="InterPro"/>
</dbReference>
<keyword evidence="1" id="KW-0645">Protease</keyword>
<dbReference type="EMBL" id="VEPZ02001008">
    <property type="protein sequence ID" value="KAE8702282.1"/>
    <property type="molecule type" value="Genomic_DNA"/>
</dbReference>
<evidence type="ECO:0000259" key="8">
    <source>
        <dbReference type="PROSITE" id="PS50994"/>
    </source>
</evidence>
<dbReference type="PANTHER" id="PTHR42648:SF28">
    <property type="entry name" value="TRANSPOSON-ENCODED PROTEIN WITH RIBONUCLEASE H-LIKE AND RETROVIRUS ZINC FINGER-LIKE DOMAINS"/>
    <property type="match status" value="1"/>
</dbReference>
<dbReference type="GO" id="GO:0008270">
    <property type="term" value="F:zinc ion binding"/>
    <property type="evidence" value="ECO:0007669"/>
    <property type="project" value="UniProtKB-KW"/>
</dbReference>
<gene>
    <name evidence="9" type="ORF">F3Y22_tig00110483pilonHSYRG00048</name>
</gene>
<evidence type="ECO:0008006" key="11">
    <source>
        <dbReference type="Google" id="ProtNLM"/>
    </source>
</evidence>
<dbReference type="SUPFAM" id="SSF53098">
    <property type="entry name" value="Ribonuclease H-like"/>
    <property type="match status" value="1"/>
</dbReference>
<feature type="compositionally biased region" description="Basic and acidic residues" evidence="6">
    <location>
        <begin position="159"/>
        <end position="168"/>
    </location>
</feature>
<dbReference type="Pfam" id="PF07727">
    <property type="entry name" value="RVT_2"/>
    <property type="match status" value="1"/>
</dbReference>
<feature type="domain" description="Integrase catalytic" evidence="8">
    <location>
        <begin position="431"/>
        <end position="476"/>
    </location>
</feature>
<dbReference type="PROSITE" id="PS50158">
    <property type="entry name" value="ZF_CCHC"/>
    <property type="match status" value="1"/>
</dbReference>
<evidence type="ECO:0000256" key="5">
    <source>
        <dbReference type="PROSITE-ProRule" id="PRU00047"/>
    </source>
</evidence>
<keyword evidence="5" id="KW-0862">Zinc</keyword>
<feature type="region of interest" description="Disordered" evidence="6">
    <location>
        <begin position="116"/>
        <end position="137"/>
    </location>
</feature>
<keyword evidence="5" id="KW-0863">Zinc-finger</keyword>
<evidence type="ECO:0000256" key="2">
    <source>
        <dbReference type="ARBA" id="ARBA00022723"/>
    </source>
</evidence>
<dbReference type="CDD" id="cd09272">
    <property type="entry name" value="RNase_HI_RT_Ty1"/>
    <property type="match status" value="1"/>
</dbReference>
<name>A0A6A3AHM7_HIBSY</name>
<protein>
    <recommendedName>
        <fullName evidence="11">Retrovirus-related Pol polyprotein from transposon TNT 1-94</fullName>
    </recommendedName>
</protein>
<feature type="region of interest" description="Disordered" evidence="6">
    <location>
        <begin position="154"/>
        <end position="176"/>
    </location>
</feature>
<dbReference type="InterPro" id="IPR025724">
    <property type="entry name" value="GAG-pre-integrase_dom"/>
</dbReference>
<dbReference type="SMART" id="SM00343">
    <property type="entry name" value="ZnF_C2HC"/>
    <property type="match status" value="1"/>
</dbReference>
<dbReference type="InterPro" id="IPR012337">
    <property type="entry name" value="RNaseH-like_sf"/>
</dbReference>
<evidence type="ECO:0000256" key="3">
    <source>
        <dbReference type="ARBA" id="ARBA00022750"/>
    </source>
</evidence>
<accession>A0A6A3AHM7</accession>
<evidence type="ECO:0000256" key="6">
    <source>
        <dbReference type="SAM" id="MobiDB-lite"/>
    </source>
</evidence>
<dbReference type="InterPro" id="IPR054722">
    <property type="entry name" value="PolX-like_BBD"/>
</dbReference>
<keyword evidence="4" id="KW-0378">Hydrolase</keyword>
<dbReference type="GO" id="GO:0004190">
    <property type="term" value="F:aspartic-type endopeptidase activity"/>
    <property type="evidence" value="ECO:0007669"/>
    <property type="project" value="UniProtKB-KW"/>
</dbReference>
<dbReference type="PROSITE" id="PS50994">
    <property type="entry name" value="INTEGRASE"/>
    <property type="match status" value="1"/>
</dbReference>
<keyword evidence="3" id="KW-0064">Aspartyl protease</keyword>
<dbReference type="Gene3D" id="3.30.420.10">
    <property type="entry name" value="Ribonuclease H-like superfamily/Ribonuclease H"/>
    <property type="match status" value="1"/>
</dbReference>
<evidence type="ECO:0000256" key="4">
    <source>
        <dbReference type="ARBA" id="ARBA00022801"/>
    </source>
</evidence>
<dbReference type="Pfam" id="PF13976">
    <property type="entry name" value="gag_pre-integrs"/>
    <property type="match status" value="1"/>
</dbReference>
<evidence type="ECO:0000259" key="7">
    <source>
        <dbReference type="PROSITE" id="PS50158"/>
    </source>
</evidence>
<keyword evidence="10" id="KW-1185">Reference proteome</keyword>
<dbReference type="Pfam" id="PF00098">
    <property type="entry name" value="zf-CCHC"/>
    <property type="match status" value="1"/>
</dbReference>
<dbReference type="Proteomes" id="UP000436088">
    <property type="component" value="Unassembled WGS sequence"/>
</dbReference>
<dbReference type="InterPro" id="IPR001584">
    <property type="entry name" value="Integrase_cat-core"/>
</dbReference>
<reference evidence="9" key="1">
    <citation type="submission" date="2019-09" db="EMBL/GenBank/DDBJ databases">
        <title>Draft genome information of white flower Hibiscus syriacus.</title>
        <authorList>
            <person name="Kim Y.-M."/>
        </authorList>
    </citation>
    <scope>NUCLEOTIDE SEQUENCE [LARGE SCALE GENOMIC DNA]</scope>
    <source>
        <strain evidence="9">YM2019G1</strain>
    </source>
</reference>
<dbReference type="Pfam" id="PF25597">
    <property type="entry name" value="SH3_retrovirus"/>
    <property type="match status" value="1"/>
</dbReference>
<keyword evidence="2" id="KW-0479">Metal-binding</keyword>
<dbReference type="Gene3D" id="4.10.60.10">
    <property type="entry name" value="Zinc finger, CCHC-type"/>
    <property type="match status" value="1"/>
</dbReference>
<organism evidence="9 10">
    <name type="scientific">Hibiscus syriacus</name>
    <name type="common">Rose of Sharon</name>
    <dbReference type="NCBI Taxonomy" id="106335"/>
    <lineage>
        <taxon>Eukaryota</taxon>
        <taxon>Viridiplantae</taxon>
        <taxon>Streptophyta</taxon>
        <taxon>Embryophyta</taxon>
        <taxon>Tracheophyta</taxon>
        <taxon>Spermatophyta</taxon>
        <taxon>Magnoliopsida</taxon>
        <taxon>eudicotyledons</taxon>
        <taxon>Gunneridae</taxon>
        <taxon>Pentapetalae</taxon>
        <taxon>rosids</taxon>
        <taxon>malvids</taxon>
        <taxon>Malvales</taxon>
        <taxon>Malvaceae</taxon>
        <taxon>Malvoideae</taxon>
        <taxon>Hibiscus</taxon>
    </lineage>
</organism>
<dbReference type="InterPro" id="IPR013103">
    <property type="entry name" value="RVT_2"/>
</dbReference>
<proteinExistence type="predicted"/>
<dbReference type="InterPro" id="IPR036875">
    <property type="entry name" value="Znf_CCHC_sf"/>
</dbReference>
<dbReference type="Pfam" id="PF22936">
    <property type="entry name" value="Pol_BBD"/>
    <property type="match status" value="1"/>
</dbReference>
<comment type="caution">
    <text evidence="9">The sequence shown here is derived from an EMBL/GenBank/DDBJ whole genome shotgun (WGS) entry which is preliminary data.</text>
</comment>
<evidence type="ECO:0000313" key="9">
    <source>
        <dbReference type="EMBL" id="KAE8702282.1"/>
    </source>
</evidence>
<dbReference type="Pfam" id="PF14223">
    <property type="entry name" value="Retrotran_gag_2"/>
    <property type="match status" value="1"/>
</dbReference>
<dbReference type="GO" id="GO:0003676">
    <property type="term" value="F:nucleic acid binding"/>
    <property type="evidence" value="ECO:0007669"/>
    <property type="project" value="InterPro"/>
</dbReference>
<dbReference type="SUPFAM" id="SSF56672">
    <property type="entry name" value="DNA/RNA polymerases"/>
    <property type="match status" value="1"/>
</dbReference>
<dbReference type="PANTHER" id="PTHR42648">
    <property type="entry name" value="TRANSPOSASE, PUTATIVE-RELATED"/>
    <property type="match status" value="1"/>
</dbReference>
<sequence>MKSRNLPGKIVSVYGASRCGAMLVQQGLLKVLFGRDKLSNTLSEEQKDDMLEKAHSAILLCLGDKVLREVAEETTASGLWLRLESKYIKKSLTNRLYLKQRLYALNMEEGEGLIARGRSNARGGNSSKSHPRSQSKKRIKCYYCKKFGHMKKDCPKRKEKSESHEQQNDRANVADADSSSDAEIILEVSNSCASGRWILDTTSTFHISTSKDVFSTYEKHSGSILMGNDHSCQVVGIDTVHIKMFDGIVRTLTDVWHIPEMKKNLISLSTLEKKGFRFSAEGGVLRVFSGALAVIRGLLEWGLYFLDGSKVTGAATVSSSVDPYSDTTKLCNMRLKHMSEKSLTMLSKRGLLYRKYTRKLNFFEHCIFGKQTRVKFSIGIHITKGTVYYIYFDLWGPSPTILKGGYKYLLTFIYDYSRKIWVYFLKHKDQTDNGLEFCSGEFNEFCKNEGIVRHHTVYKTPQQNGVAERMNRTLLERARCMRSNAGLNEDFWAETVNTAYYLGKLKPRAKKCIFLGYDQGVKGYRLWCLNPGSPKFIISRDVIFDESSMLRSTTNSWENEVSDKMGDHGVGQHVECRVDALISTEGVPGVEATRFKAWLVDKGFSQKEGIDYNEVFSPVVKHSSILVLLAMVAKFDLELEQLDVKTAFLHGELEETIYMHQPEGFTMPNILEINKLKSQLSGEFKMKDLGAAKKILGMDIQRNLGSVMYAMVCTRPNISHAVSVVNRYMGCPGKEHWQAVKWILRYLRGTADLCLVYDQSNCSSNVTGYVDSDYAGDLDKRRSLTGYVFTYFGGAISWKAVLQSNIALSTTEAEYMAMTEAMWMKDLVATEKNPTDMLTKVIPAYKFKHCLNLVGIRN</sequence>
<dbReference type="SUPFAM" id="SSF57756">
    <property type="entry name" value="Retrovirus zinc finger-like domains"/>
    <property type="match status" value="1"/>
</dbReference>